<dbReference type="EMBL" id="JARWAK010000013">
    <property type="protein sequence ID" value="MDR5867942.1"/>
    <property type="molecule type" value="Genomic_DNA"/>
</dbReference>
<gene>
    <name evidence="2" type="ORF">QC818_14210</name>
</gene>
<keyword evidence="3" id="KW-1185">Reference proteome</keyword>
<reference evidence="2 3" key="1">
    <citation type="submission" date="2023-04" db="EMBL/GenBank/DDBJ databases">
        <title>A long-awaited taxogenomic arrangement of the family Halomonadaceae.</title>
        <authorList>
            <person name="De La Haba R."/>
            <person name="Chuvochina M."/>
            <person name="Wittouck S."/>
            <person name="Arahal D.R."/>
            <person name="Sanchez-Porro C."/>
            <person name="Hugenholtz P."/>
            <person name="Ventosa A."/>
        </authorList>
    </citation>
    <scope>NUCLEOTIDE SEQUENCE [LARGE SCALE GENOMIC DNA]</scope>
    <source>
        <strain evidence="2 3">DSM 23530</strain>
    </source>
</reference>
<proteinExistence type="predicted"/>
<accession>A0ABU1G629</accession>
<feature type="region of interest" description="Disordered" evidence="1">
    <location>
        <begin position="1"/>
        <end position="42"/>
    </location>
</feature>
<organism evidence="2 3">
    <name type="scientific">Halomonas koreensis</name>
    <dbReference type="NCBI Taxonomy" id="245385"/>
    <lineage>
        <taxon>Bacteria</taxon>
        <taxon>Pseudomonadati</taxon>
        <taxon>Pseudomonadota</taxon>
        <taxon>Gammaproteobacteria</taxon>
        <taxon>Oceanospirillales</taxon>
        <taxon>Halomonadaceae</taxon>
        <taxon>Halomonas</taxon>
    </lineage>
</organism>
<sequence length="65" mass="7257">MMSISSPAGRRLAEAQDEMDAVTAEPYRYANPERSIQSARRRRDEAAEAVARELMASGFHLMEGD</sequence>
<name>A0ABU1G629_9GAMM</name>
<evidence type="ECO:0000256" key="1">
    <source>
        <dbReference type="SAM" id="MobiDB-lite"/>
    </source>
</evidence>
<protein>
    <submittedName>
        <fullName evidence="2">Uncharacterized protein</fullName>
    </submittedName>
</protein>
<comment type="caution">
    <text evidence="2">The sequence shown here is derived from an EMBL/GenBank/DDBJ whole genome shotgun (WGS) entry which is preliminary data.</text>
</comment>
<evidence type="ECO:0000313" key="3">
    <source>
        <dbReference type="Proteomes" id="UP001264519"/>
    </source>
</evidence>
<dbReference type="Proteomes" id="UP001264519">
    <property type="component" value="Unassembled WGS sequence"/>
</dbReference>
<dbReference type="RefSeq" id="WP_309653523.1">
    <property type="nucleotide sequence ID" value="NZ_JARWAK010000013.1"/>
</dbReference>
<evidence type="ECO:0000313" key="2">
    <source>
        <dbReference type="EMBL" id="MDR5867942.1"/>
    </source>
</evidence>